<evidence type="ECO:0000313" key="4">
    <source>
        <dbReference type="Proteomes" id="UP000244174"/>
    </source>
</evidence>
<feature type="chain" id="PRO_5015568876" description="TonB-dependent receptor-like protein" evidence="2">
    <location>
        <begin position="22"/>
        <end position="817"/>
    </location>
</feature>
<feature type="compositionally biased region" description="Polar residues" evidence="1">
    <location>
        <begin position="637"/>
        <end position="647"/>
    </location>
</feature>
<dbReference type="RefSeq" id="WP_108171125.1">
    <property type="nucleotide sequence ID" value="NZ_QBKQ01000001.1"/>
</dbReference>
<feature type="region of interest" description="Disordered" evidence="1">
    <location>
        <begin position="637"/>
        <end position="656"/>
    </location>
</feature>
<proteinExistence type="predicted"/>
<evidence type="ECO:0000256" key="1">
    <source>
        <dbReference type="SAM" id="MobiDB-lite"/>
    </source>
</evidence>
<evidence type="ECO:0008006" key="5">
    <source>
        <dbReference type="Google" id="ProtNLM"/>
    </source>
</evidence>
<comment type="caution">
    <text evidence="3">The sequence shown here is derived from an EMBL/GenBank/DDBJ whole genome shotgun (WGS) entry which is preliminary data.</text>
</comment>
<dbReference type="Proteomes" id="UP000244174">
    <property type="component" value="Unassembled WGS sequence"/>
</dbReference>
<sequence length="817" mass="93134">MIRKYSPALLLLFLIFNFQNAAGQNYQREVLNKLLDYHSTPKEIAYLHLNKSILLQGEQLGISAYVMLQKDFKPSLETTNLYVQVKDSNDVVIKEKMLLIDRGTGADTFDIDSTFTNGTYSIVAFTNWMRNFKQQYFFTEKIQVIESNLGFEEKKIDNLHKIDAQFLSESGHLLKNTVNNLGIAIKDSLGYGLSDASVQIKDKKNRIIGETKLNRFGIGSISFTPKIEEEYVALINYKGRNFTEIIDTEIEDQGILIATVNKENAVEIVLKTNSETIENFGKDPFILSIQNPGKAITYQVTFNDEKAMSLEVPYTDLNSGINIITLFDKNKRPVAERLFFNYNDLKVEELEKPIFVDQNDSLRLTIPTKKLADSTFLSVSILPENTISDHRNHNIISYMMLQPFVNGTIEDASWYFRDIDSEKKTALDLLLLTQGWSSYDWTEIFMKVNKFPKYQFEKYVHLTARANGDNDKDRRFLIHASSTNPPTYIDLPAGKDSFMVEEVIPMEEEKLFISKVRRKDALAPAGIAVQFYPNHIEELKHDAKGLVQKSHLFSEKLDPGFSYFNDFAKGLEQLDEVLIETKIDKIIARERKLSNHAWGKVDVLDDEEKMMFNTLAGYLIAQGLRVSESPDQFVVETSLSQQSSESAGTPDAGFDETFTGTADTSGIEESRGLAIFMDGMPLFNKGMLYQYPLSNIDYIEINRTGMGNGFIGSRGSIKIYSDFDVSFNRNYRNRLQEFEFPVAYASKKKFYVPQYSNKKDTFFQEYGVIDWKSDLMAGKGENIAIEFAKPEVDFKLIIEGFTASGDLIYDVKSISVN</sequence>
<dbReference type="AlphaFoldDB" id="A0A2T6AN73"/>
<reference evidence="3 4" key="1">
    <citation type="submission" date="2018-04" db="EMBL/GenBank/DDBJ databases">
        <title>Genomic Encyclopedia of Archaeal and Bacterial Type Strains, Phase II (KMG-II): from individual species to whole genera.</title>
        <authorList>
            <person name="Goeker M."/>
        </authorList>
    </citation>
    <scope>NUCLEOTIDE SEQUENCE [LARGE SCALE GENOMIC DNA]</scope>
    <source>
        <strain evidence="3 4">DSM 23082</strain>
    </source>
</reference>
<keyword evidence="4" id="KW-1185">Reference proteome</keyword>
<feature type="signal peptide" evidence="2">
    <location>
        <begin position="1"/>
        <end position="21"/>
    </location>
</feature>
<name>A0A2T6AN73_9FLAO</name>
<accession>A0A2T6AN73</accession>
<dbReference type="Gene3D" id="2.60.40.1930">
    <property type="match status" value="1"/>
</dbReference>
<protein>
    <recommendedName>
        <fullName evidence="5">TonB-dependent receptor-like protein</fullName>
    </recommendedName>
</protein>
<evidence type="ECO:0000256" key="2">
    <source>
        <dbReference type="SAM" id="SignalP"/>
    </source>
</evidence>
<evidence type="ECO:0000313" key="3">
    <source>
        <dbReference type="EMBL" id="PTX45237.1"/>
    </source>
</evidence>
<gene>
    <name evidence="3" type="ORF">C8P64_1229</name>
</gene>
<keyword evidence="2" id="KW-0732">Signal</keyword>
<dbReference type="OrthoDB" id="679547at2"/>
<organism evidence="3 4">
    <name type="scientific">Christiangramia gaetbulicola</name>
    <dbReference type="NCBI Taxonomy" id="703340"/>
    <lineage>
        <taxon>Bacteria</taxon>
        <taxon>Pseudomonadati</taxon>
        <taxon>Bacteroidota</taxon>
        <taxon>Flavobacteriia</taxon>
        <taxon>Flavobacteriales</taxon>
        <taxon>Flavobacteriaceae</taxon>
        <taxon>Christiangramia</taxon>
    </lineage>
</organism>
<dbReference type="EMBL" id="QBKQ01000001">
    <property type="protein sequence ID" value="PTX45237.1"/>
    <property type="molecule type" value="Genomic_DNA"/>
</dbReference>